<keyword evidence="6" id="KW-0964">Secreted</keyword>
<reference evidence="13" key="2">
    <citation type="submission" date="2021-03" db="UniProtKB">
        <authorList>
            <consortium name="EnsemblPlants"/>
        </authorList>
    </citation>
    <scope>IDENTIFICATION</scope>
</reference>
<evidence type="ECO:0000256" key="7">
    <source>
        <dbReference type="ARBA" id="ARBA00022723"/>
    </source>
</evidence>
<name>A0A803P7T7_CANSA</name>
<comment type="catalytic activity">
    <reaction evidence="1">
        <text>a phosphate monoester + H2O = an alcohol + phosphate</text>
        <dbReference type="Rhea" id="RHEA:15017"/>
        <dbReference type="ChEBI" id="CHEBI:15377"/>
        <dbReference type="ChEBI" id="CHEBI:30879"/>
        <dbReference type="ChEBI" id="CHEBI:43474"/>
        <dbReference type="ChEBI" id="CHEBI:67140"/>
        <dbReference type="EC" id="3.1.3.2"/>
    </reaction>
</comment>
<keyword evidence="7" id="KW-0479">Metal-binding</keyword>
<sequence>MGKIGEKLDIDFVVSTGDNFYDNGLKSEDDIAFEESFTKIYTHNSLQTKWYSVLGNHDYRGDAEAQLSPLLRKIDNRWICLRSFLVNAELADIIFLDTTPFVDMYFSNPEGHTYDWRAISSRKDYISSLLMDVEKILKESRATWKIVVGHHAIRSVGHHGDTKELIEQLLPILEANEVDFYMNGHDHCLEHVSDTNSPIQFLTSGAGSKAWRGDIKGLNKEGLKFFYDGQEGFSSLIQKTKVNRALHGYCVVHGPPSITHMLFADDNYLFCQGTTGAASSVVNLLRVSEGASGKEILLKTIIQSLPTYAMSVFLLLIGTCHEIEEAMARFWWKPNSSKKVKVLFRCLGIVWLFTSKMEKWVFVIYMSSIFRYLPNKDGIYYVILTLLPAGYIKQITSHAQVFLKLNLDIAQAMYGVASGVHKV</sequence>
<feature type="domain" description="Calcineurin-like phosphoesterase" evidence="12">
    <location>
        <begin position="4"/>
        <end position="188"/>
    </location>
</feature>
<evidence type="ECO:0000256" key="2">
    <source>
        <dbReference type="ARBA" id="ARBA00001962"/>
    </source>
</evidence>
<dbReference type="EC" id="3.1.3.2" evidence="5"/>
<evidence type="ECO:0000256" key="6">
    <source>
        <dbReference type="ARBA" id="ARBA00022525"/>
    </source>
</evidence>
<dbReference type="PANTHER" id="PTHR10161">
    <property type="entry name" value="TARTRATE-RESISTANT ACID PHOSPHATASE TYPE 5"/>
    <property type="match status" value="1"/>
</dbReference>
<evidence type="ECO:0000256" key="8">
    <source>
        <dbReference type="ARBA" id="ARBA00022729"/>
    </source>
</evidence>
<evidence type="ECO:0000259" key="12">
    <source>
        <dbReference type="Pfam" id="PF00149"/>
    </source>
</evidence>
<dbReference type="GO" id="GO:0003993">
    <property type="term" value="F:acid phosphatase activity"/>
    <property type="evidence" value="ECO:0007669"/>
    <property type="project" value="UniProtKB-EC"/>
</dbReference>
<dbReference type="EMBL" id="UZAU01000353">
    <property type="status" value="NOT_ANNOTATED_CDS"/>
    <property type="molecule type" value="Genomic_DNA"/>
</dbReference>
<dbReference type="Pfam" id="PF00149">
    <property type="entry name" value="Metallophos"/>
    <property type="match status" value="1"/>
</dbReference>
<evidence type="ECO:0000313" key="13">
    <source>
        <dbReference type="EnsemblPlants" id="cds.evm.model.03.2064"/>
    </source>
</evidence>
<evidence type="ECO:0000256" key="3">
    <source>
        <dbReference type="ARBA" id="ARBA00004613"/>
    </source>
</evidence>
<evidence type="ECO:0000256" key="5">
    <source>
        <dbReference type="ARBA" id="ARBA00012646"/>
    </source>
</evidence>
<keyword evidence="8" id="KW-0732">Signal</keyword>
<evidence type="ECO:0000256" key="11">
    <source>
        <dbReference type="ARBA" id="ARBA00023180"/>
    </source>
</evidence>
<proteinExistence type="inferred from homology"/>
<dbReference type="SUPFAM" id="SSF56300">
    <property type="entry name" value="Metallo-dependent phosphatases"/>
    <property type="match status" value="1"/>
</dbReference>
<dbReference type="CDD" id="cd07378">
    <property type="entry name" value="MPP_ACP5"/>
    <property type="match status" value="1"/>
</dbReference>
<evidence type="ECO:0000256" key="4">
    <source>
        <dbReference type="ARBA" id="ARBA00008723"/>
    </source>
</evidence>
<dbReference type="PANTHER" id="PTHR10161:SF14">
    <property type="entry name" value="TARTRATE-RESISTANT ACID PHOSPHATASE TYPE 5"/>
    <property type="match status" value="1"/>
</dbReference>
<organism evidence="13 14">
    <name type="scientific">Cannabis sativa</name>
    <name type="common">Hemp</name>
    <name type="synonym">Marijuana</name>
    <dbReference type="NCBI Taxonomy" id="3483"/>
    <lineage>
        <taxon>Eukaryota</taxon>
        <taxon>Viridiplantae</taxon>
        <taxon>Streptophyta</taxon>
        <taxon>Embryophyta</taxon>
        <taxon>Tracheophyta</taxon>
        <taxon>Spermatophyta</taxon>
        <taxon>Magnoliopsida</taxon>
        <taxon>eudicotyledons</taxon>
        <taxon>Gunneridae</taxon>
        <taxon>Pentapetalae</taxon>
        <taxon>rosids</taxon>
        <taxon>fabids</taxon>
        <taxon>Rosales</taxon>
        <taxon>Cannabaceae</taxon>
        <taxon>Cannabis</taxon>
    </lineage>
</organism>
<dbReference type="Gramene" id="evm.model.03.2064">
    <property type="protein sequence ID" value="cds.evm.model.03.2064"/>
    <property type="gene ID" value="evm.TU.03.2064"/>
</dbReference>
<dbReference type="FunFam" id="3.60.21.10:FF:000027">
    <property type="entry name" value="Purple acid phosphatase"/>
    <property type="match status" value="1"/>
</dbReference>
<keyword evidence="11" id="KW-0325">Glycoprotein</keyword>
<keyword evidence="14" id="KW-1185">Reference proteome</keyword>
<dbReference type="EnsemblPlants" id="evm.model.03.2064">
    <property type="protein sequence ID" value="cds.evm.model.03.2064"/>
    <property type="gene ID" value="evm.TU.03.2064"/>
</dbReference>
<dbReference type="InterPro" id="IPR029052">
    <property type="entry name" value="Metallo-depent_PP-like"/>
</dbReference>
<keyword evidence="10" id="KW-0862">Zinc</keyword>
<dbReference type="Gene3D" id="3.60.21.10">
    <property type="match status" value="1"/>
</dbReference>
<dbReference type="GO" id="GO:0046872">
    <property type="term" value="F:metal ion binding"/>
    <property type="evidence" value="ECO:0007669"/>
    <property type="project" value="UniProtKB-KW"/>
</dbReference>
<dbReference type="InterPro" id="IPR051558">
    <property type="entry name" value="Metallophosphoesterase_PAP"/>
</dbReference>
<evidence type="ECO:0000256" key="10">
    <source>
        <dbReference type="ARBA" id="ARBA00022833"/>
    </source>
</evidence>
<dbReference type="InterPro" id="IPR024927">
    <property type="entry name" value="Acid_PPase"/>
</dbReference>
<evidence type="ECO:0000256" key="9">
    <source>
        <dbReference type="ARBA" id="ARBA00022801"/>
    </source>
</evidence>
<comment type="cofactor">
    <cofactor evidence="2">
        <name>Fe cation</name>
        <dbReference type="ChEBI" id="CHEBI:24875"/>
    </cofactor>
</comment>
<dbReference type="GO" id="GO:0005576">
    <property type="term" value="C:extracellular region"/>
    <property type="evidence" value="ECO:0007669"/>
    <property type="project" value="UniProtKB-SubCell"/>
</dbReference>
<dbReference type="InterPro" id="IPR004843">
    <property type="entry name" value="Calcineurin-like_PHP"/>
</dbReference>
<evidence type="ECO:0000256" key="1">
    <source>
        <dbReference type="ARBA" id="ARBA00000032"/>
    </source>
</evidence>
<comment type="similarity">
    <text evidence="4">Belongs to the metallophosphoesterase superfamily. Purple acid phosphatase family.</text>
</comment>
<comment type="subcellular location">
    <subcellularLocation>
        <location evidence="3">Secreted</location>
    </subcellularLocation>
</comment>
<accession>A0A803P7T7</accession>
<evidence type="ECO:0000313" key="14">
    <source>
        <dbReference type="Proteomes" id="UP000596661"/>
    </source>
</evidence>
<dbReference type="Proteomes" id="UP000596661">
    <property type="component" value="Chromosome 3"/>
</dbReference>
<keyword evidence="9" id="KW-0378">Hydrolase</keyword>
<dbReference type="AlphaFoldDB" id="A0A803P7T7"/>
<reference evidence="13" key="1">
    <citation type="submission" date="2018-11" db="EMBL/GenBank/DDBJ databases">
        <authorList>
            <person name="Grassa J C."/>
        </authorList>
    </citation>
    <scope>NUCLEOTIDE SEQUENCE [LARGE SCALE GENOMIC DNA]</scope>
</reference>
<protein>
    <recommendedName>
        <fullName evidence="5">acid phosphatase</fullName>
        <ecNumber evidence="5">3.1.3.2</ecNumber>
    </recommendedName>
</protein>